<evidence type="ECO:0000313" key="5">
    <source>
        <dbReference type="Proteomes" id="UP001597417"/>
    </source>
</evidence>
<accession>A0ABW5FSN0</accession>
<evidence type="ECO:0000256" key="2">
    <source>
        <dbReference type="SAM" id="Phobius"/>
    </source>
</evidence>
<organism evidence="4 5">
    <name type="scientific">Amycolatopsis pigmentata</name>
    <dbReference type="NCBI Taxonomy" id="450801"/>
    <lineage>
        <taxon>Bacteria</taxon>
        <taxon>Bacillati</taxon>
        <taxon>Actinomycetota</taxon>
        <taxon>Actinomycetes</taxon>
        <taxon>Pseudonocardiales</taxon>
        <taxon>Pseudonocardiaceae</taxon>
        <taxon>Amycolatopsis</taxon>
    </lineage>
</organism>
<feature type="transmembrane region" description="Helical" evidence="2">
    <location>
        <begin position="6"/>
        <end position="26"/>
    </location>
</feature>
<evidence type="ECO:0000313" key="4">
    <source>
        <dbReference type="EMBL" id="MFD2417793.1"/>
    </source>
</evidence>
<reference evidence="5" key="1">
    <citation type="journal article" date="2019" name="Int. J. Syst. Evol. Microbiol.">
        <title>The Global Catalogue of Microorganisms (GCM) 10K type strain sequencing project: providing services to taxonomists for standard genome sequencing and annotation.</title>
        <authorList>
            <consortium name="The Broad Institute Genomics Platform"/>
            <consortium name="The Broad Institute Genome Sequencing Center for Infectious Disease"/>
            <person name="Wu L."/>
            <person name="Ma J."/>
        </authorList>
    </citation>
    <scope>NUCLEOTIDE SEQUENCE [LARGE SCALE GENOMIC DNA]</scope>
    <source>
        <strain evidence="5">CGMCC 4.7645</strain>
    </source>
</reference>
<dbReference type="EMBL" id="JBHUKR010000007">
    <property type="protein sequence ID" value="MFD2417793.1"/>
    <property type="molecule type" value="Genomic_DNA"/>
</dbReference>
<protein>
    <submittedName>
        <fullName evidence="4">DUF4097 family beta strand repeat-containing protein</fullName>
    </submittedName>
</protein>
<sequence>MGRAALAIAGMALIGIGVAIGVGWWWPSRADAEARLTQPIRTVRIDAVSSTVRIRTADGSATTVHEHFGYHGRSRPGDTFRVEGDQLVLPPCGNSCSTDYDVTVPRGTAVTGSTTSGVIRLQGTGPVDVSATSGDVDVTLTDPQNVRVRTTSGAIRLFVPHDRYQVTGDSTSGERRIDAATDPSSPHLLELTTTSGDVTVRER</sequence>
<feature type="region of interest" description="Disordered" evidence="1">
    <location>
        <begin position="166"/>
        <end position="203"/>
    </location>
</feature>
<dbReference type="Pfam" id="PF13349">
    <property type="entry name" value="DUF4097"/>
    <property type="match status" value="1"/>
</dbReference>
<keyword evidence="2" id="KW-1133">Transmembrane helix</keyword>
<name>A0ABW5FSN0_9PSEU</name>
<dbReference type="InterPro" id="IPR025164">
    <property type="entry name" value="Toastrack_DUF4097"/>
</dbReference>
<dbReference type="Proteomes" id="UP001597417">
    <property type="component" value="Unassembled WGS sequence"/>
</dbReference>
<comment type="caution">
    <text evidence="4">The sequence shown here is derived from an EMBL/GenBank/DDBJ whole genome shotgun (WGS) entry which is preliminary data.</text>
</comment>
<keyword evidence="2" id="KW-0472">Membrane</keyword>
<keyword evidence="5" id="KW-1185">Reference proteome</keyword>
<keyword evidence="2" id="KW-0812">Transmembrane</keyword>
<proteinExistence type="predicted"/>
<evidence type="ECO:0000256" key="1">
    <source>
        <dbReference type="SAM" id="MobiDB-lite"/>
    </source>
</evidence>
<evidence type="ECO:0000259" key="3">
    <source>
        <dbReference type="Pfam" id="PF13349"/>
    </source>
</evidence>
<gene>
    <name evidence="4" type="ORF">ACFSXZ_15825</name>
</gene>
<dbReference type="RefSeq" id="WP_378265779.1">
    <property type="nucleotide sequence ID" value="NZ_JBHUKR010000007.1"/>
</dbReference>
<feature type="domain" description="DUF4097" evidence="3">
    <location>
        <begin position="113"/>
        <end position="200"/>
    </location>
</feature>